<protein>
    <recommendedName>
        <fullName evidence="1">GPI ethanolamine phosphate transferase 1</fullName>
        <ecNumber evidence="1">2.-.-.-</ecNumber>
    </recommendedName>
</protein>
<evidence type="ECO:0000256" key="1">
    <source>
        <dbReference type="RuleBase" id="RU367138"/>
    </source>
</evidence>
<gene>
    <name evidence="2" type="ORF">SK128_027618</name>
</gene>
<proteinExistence type="inferred from homology"/>
<dbReference type="Proteomes" id="UP001381693">
    <property type="component" value="Unassembled WGS sequence"/>
</dbReference>
<dbReference type="PANTHER" id="PTHR12250">
    <property type="entry name" value="PHOSPHATIDYLINOSITOL GLYCAN, CLASS N"/>
    <property type="match status" value="1"/>
</dbReference>
<dbReference type="EMBL" id="JAXCGZ010023812">
    <property type="protein sequence ID" value="KAK7005569.1"/>
    <property type="molecule type" value="Genomic_DNA"/>
</dbReference>
<reference evidence="2 3" key="1">
    <citation type="submission" date="2023-11" db="EMBL/GenBank/DDBJ databases">
        <title>Halocaridina rubra genome assembly.</title>
        <authorList>
            <person name="Smith C."/>
        </authorList>
    </citation>
    <scope>NUCLEOTIDE SEQUENCE [LARGE SCALE GENOMIC DNA]</scope>
    <source>
        <strain evidence="2">EP-1</strain>
        <tissue evidence="2">Whole</tissue>
    </source>
</reference>
<dbReference type="InterPro" id="IPR007070">
    <property type="entry name" value="GPI_EtnP_transferase_1"/>
</dbReference>
<dbReference type="GO" id="GO:0005789">
    <property type="term" value="C:endoplasmic reticulum membrane"/>
    <property type="evidence" value="ECO:0007669"/>
    <property type="project" value="UniProtKB-SubCell"/>
</dbReference>
<evidence type="ECO:0000313" key="2">
    <source>
        <dbReference type="EMBL" id="KAK7005569.1"/>
    </source>
</evidence>
<sequence length="117" mass="13461">MYDARIEKWGLSHVRRHDLHQADLAPLMASIIGIPIPVNNMGVLHMEYLGSSEEYKAGALFANARQMLAQYQQKRSQKEEDTMSQFYWPYAALTPDKELALVKKIKDSIYNAKFEEA</sequence>
<accession>A0AAN8ZWZ9</accession>
<dbReference type="PANTHER" id="PTHR12250:SF0">
    <property type="entry name" value="GPI ETHANOLAMINE PHOSPHATE TRANSFERASE 1"/>
    <property type="match status" value="1"/>
</dbReference>
<keyword evidence="1" id="KW-0337">GPI-anchor biosynthesis</keyword>
<comment type="pathway">
    <text evidence="1">Glycolipid biosynthesis; glycosylphosphatidylinositol-anchor biosynthesis.</text>
</comment>
<dbReference type="GO" id="GO:0051377">
    <property type="term" value="F:mannose-ethanolamine phosphotransferase activity"/>
    <property type="evidence" value="ECO:0007669"/>
    <property type="project" value="UniProtKB-UniRule"/>
</dbReference>
<feature type="non-terminal residue" evidence="2">
    <location>
        <position position="117"/>
    </location>
</feature>
<keyword evidence="3" id="KW-1185">Reference proteome</keyword>
<keyword evidence="1" id="KW-0256">Endoplasmic reticulum</keyword>
<organism evidence="2 3">
    <name type="scientific">Halocaridina rubra</name>
    <name type="common">Hawaiian red shrimp</name>
    <dbReference type="NCBI Taxonomy" id="373956"/>
    <lineage>
        <taxon>Eukaryota</taxon>
        <taxon>Metazoa</taxon>
        <taxon>Ecdysozoa</taxon>
        <taxon>Arthropoda</taxon>
        <taxon>Crustacea</taxon>
        <taxon>Multicrustacea</taxon>
        <taxon>Malacostraca</taxon>
        <taxon>Eumalacostraca</taxon>
        <taxon>Eucarida</taxon>
        <taxon>Decapoda</taxon>
        <taxon>Pleocyemata</taxon>
        <taxon>Caridea</taxon>
        <taxon>Atyoidea</taxon>
        <taxon>Atyidae</taxon>
        <taxon>Halocaridina</taxon>
    </lineage>
</organism>
<evidence type="ECO:0000313" key="3">
    <source>
        <dbReference type="Proteomes" id="UP001381693"/>
    </source>
</evidence>
<comment type="function">
    <text evidence="1">Ethanolamine phosphate transferase involved in glycosylphosphatidylinositol-anchor biosynthesis. Transfers ethanolamine phosphate to the first alpha-1,4-linked mannose of the glycosylphosphatidylinositol precursor of GPI-anchor.</text>
</comment>
<comment type="subcellular location">
    <subcellularLocation>
        <location evidence="1">Endoplasmic reticulum membrane</location>
        <topology evidence="1">Multi-pass membrane protein</topology>
    </subcellularLocation>
</comment>
<dbReference type="EC" id="2.-.-.-" evidence="1"/>
<comment type="similarity">
    <text evidence="1">Belongs to the PIGG/PIGN/PIGO family. PIGN subfamily.</text>
</comment>
<dbReference type="AlphaFoldDB" id="A0AAN8ZWZ9"/>
<comment type="caution">
    <text evidence="2">The sequence shown here is derived from an EMBL/GenBank/DDBJ whole genome shotgun (WGS) entry which is preliminary data.</text>
</comment>
<keyword evidence="1" id="KW-0808">Transferase</keyword>
<name>A0AAN8ZWZ9_HALRR</name>
<dbReference type="GO" id="GO:0006506">
    <property type="term" value="P:GPI anchor biosynthetic process"/>
    <property type="evidence" value="ECO:0007669"/>
    <property type="project" value="UniProtKB-KW"/>
</dbReference>